<protein>
    <submittedName>
        <fullName evidence="1">Secondary thiamine-phosphate synthase enzyme</fullName>
    </submittedName>
</protein>
<dbReference type="EMBL" id="QRDY01000021">
    <property type="protein sequence ID" value="RED54847.1"/>
    <property type="molecule type" value="Genomic_DNA"/>
</dbReference>
<gene>
    <name evidence="1" type="ORF">DFP95_121104</name>
</gene>
<sequence length="66" mass="7431">MLFKETLRTVRRDEMVDITRQVASRVAQSGMQEGVVIVYCTHTTAGITINENADPDVKLERSHAIE</sequence>
<dbReference type="AlphaFoldDB" id="A0A3D9HZC1"/>
<dbReference type="Pfam" id="PF01894">
    <property type="entry name" value="YjbQ"/>
    <property type="match status" value="1"/>
</dbReference>
<reference evidence="1 2" key="1">
    <citation type="submission" date="2018-07" db="EMBL/GenBank/DDBJ databases">
        <title>Genomic Encyclopedia of Type Strains, Phase III (KMG-III): the genomes of soil and plant-associated and newly described type strains.</title>
        <authorList>
            <person name="Whitman W."/>
        </authorList>
    </citation>
    <scope>NUCLEOTIDE SEQUENCE [LARGE SCALE GENOMIC DNA]</scope>
    <source>
        <strain evidence="1 2">CECT 8236</strain>
    </source>
</reference>
<evidence type="ECO:0000313" key="2">
    <source>
        <dbReference type="Proteomes" id="UP000256869"/>
    </source>
</evidence>
<dbReference type="Gene3D" id="2.60.120.460">
    <property type="entry name" value="YjbQ-like"/>
    <property type="match status" value="1"/>
</dbReference>
<dbReference type="InterPro" id="IPR001602">
    <property type="entry name" value="UPF0047_YjbQ-like"/>
</dbReference>
<keyword evidence="2" id="KW-1185">Reference proteome</keyword>
<organism evidence="1 2">
    <name type="scientific">Cohnella lupini</name>
    <dbReference type="NCBI Taxonomy" id="1294267"/>
    <lineage>
        <taxon>Bacteria</taxon>
        <taxon>Bacillati</taxon>
        <taxon>Bacillota</taxon>
        <taxon>Bacilli</taxon>
        <taxon>Bacillales</taxon>
        <taxon>Paenibacillaceae</taxon>
        <taxon>Cohnella</taxon>
    </lineage>
</organism>
<comment type="caution">
    <text evidence="1">The sequence shown here is derived from an EMBL/GenBank/DDBJ whole genome shotgun (WGS) entry which is preliminary data.</text>
</comment>
<dbReference type="Proteomes" id="UP000256869">
    <property type="component" value="Unassembled WGS sequence"/>
</dbReference>
<dbReference type="InterPro" id="IPR035917">
    <property type="entry name" value="YjbQ-like_sf"/>
</dbReference>
<accession>A0A3D9HZC1</accession>
<dbReference type="SUPFAM" id="SSF111038">
    <property type="entry name" value="YjbQ-like"/>
    <property type="match status" value="1"/>
</dbReference>
<evidence type="ECO:0000313" key="1">
    <source>
        <dbReference type="EMBL" id="RED54847.1"/>
    </source>
</evidence>
<name>A0A3D9HZC1_9BACL</name>
<proteinExistence type="predicted"/>